<sequence>MVTRDRDMGDTVPYPGMKSGDWNRVEGCKVFYLAEEDVSGAVVRKVVRESGADLIYLNSFFDAIFTQRVMWARRFGRLGGAAVCVAPRGEFSEGAMAQKRPKKKVFITLAGLIGLYKGVHWHASSELEAADIRRELPWVKREDISIALNLAPPRDAGHVEASRKAPDTDELVIAFLSRIVPKKNLSFALEALAQVTAPVRFLVFGTREDDAYWKVCADLIERLPPNVRVEYRGFVHPDDVPAGLAEADLFFFPTLGENYGHVIHEALCAGLPVLLSDQTPWEKVVDKQVGWIHPLGDPAPYARSIDTYWAMSVDARAAMAQRAIAYGDEVARNDSAVQDHIRMFDRLTRAHAGAGNVGA</sequence>
<evidence type="ECO:0000313" key="3">
    <source>
        <dbReference type="Proteomes" id="UP000013047"/>
    </source>
</evidence>
<dbReference type="Gene3D" id="3.40.50.2000">
    <property type="entry name" value="Glycogen Phosphorylase B"/>
    <property type="match status" value="1"/>
</dbReference>
<dbReference type="InterPro" id="IPR001296">
    <property type="entry name" value="Glyco_trans_1"/>
</dbReference>
<reference evidence="2 3" key="1">
    <citation type="submission" date="2012-09" db="EMBL/GenBank/DDBJ databases">
        <title>Draft Genome Sequences of 6 Strains from Genus Thauera.</title>
        <authorList>
            <person name="Liu B."/>
            <person name="Shapleigh J.P."/>
            <person name="Frostegard A.H."/>
        </authorList>
    </citation>
    <scope>NUCLEOTIDE SEQUENCE [LARGE SCALE GENOMIC DNA]</scope>
    <source>
        <strain evidence="2 3">B4P</strain>
    </source>
</reference>
<dbReference type="RefSeq" id="WP_004357882.1">
    <property type="nucleotide sequence ID" value="NZ_AMXF01000019.1"/>
</dbReference>
<comment type="caution">
    <text evidence="2">The sequence shown here is derived from an EMBL/GenBank/DDBJ whole genome shotgun (WGS) entry which is preliminary data.</text>
</comment>
<keyword evidence="2" id="KW-0808">Transferase</keyword>
<proteinExistence type="predicted"/>
<keyword evidence="3" id="KW-1185">Reference proteome</keyword>
<accession>N6ZUL8</accession>
<organism evidence="2 3">
    <name type="scientific">Thauera phenylacetica B4P</name>
    <dbReference type="NCBI Taxonomy" id="1234382"/>
    <lineage>
        <taxon>Bacteria</taxon>
        <taxon>Pseudomonadati</taxon>
        <taxon>Pseudomonadota</taxon>
        <taxon>Betaproteobacteria</taxon>
        <taxon>Rhodocyclales</taxon>
        <taxon>Zoogloeaceae</taxon>
        <taxon>Thauera</taxon>
    </lineage>
</organism>
<evidence type="ECO:0000313" key="2">
    <source>
        <dbReference type="EMBL" id="ENO98187.1"/>
    </source>
</evidence>
<dbReference type="EMBL" id="AMXF01000019">
    <property type="protein sequence ID" value="ENO98187.1"/>
    <property type="molecule type" value="Genomic_DNA"/>
</dbReference>
<protein>
    <submittedName>
        <fullName evidence="2">Group 1 glycosyl transferase</fullName>
    </submittedName>
</protein>
<feature type="domain" description="Glycosyl transferase family 1" evidence="1">
    <location>
        <begin position="165"/>
        <end position="323"/>
    </location>
</feature>
<dbReference type="OrthoDB" id="433681at2"/>
<evidence type="ECO:0000259" key="1">
    <source>
        <dbReference type="Pfam" id="PF00534"/>
    </source>
</evidence>
<name>N6ZUL8_9RHOO</name>
<gene>
    <name evidence="2" type="ORF">C667_05105</name>
</gene>
<dbReference type="Proteomes" id="UP000013047">
    <property type="component" value="Unassembled WGS sequence"/>
</dbReference>
<dbReference type="Pfam" id="PF00534">
    <property type="entry name" value="Glycos_transf_1"/>
    <property type="match status" value="1"/>
</dbReference>
<dbReference type="PANTHER" id="PTHR12526">
    <property type="entry name" value="GLYCOSYLTRANSFERASE"/>
    <property type="match status" value="1"/>
</dbReference>
<dbReference type="GO" id="GO:0016757">
    <property type="term" value="F:glycosyltransferase activity"/>
    <property type="evidence" value="ECO:0007669"/>
    <property type="project" value="InterPro"/>
</dbReference>
<dbReference type="SUPFAM" id="SSF53756">
    <property type="entry name" value="UDP-Glycosyltransferase/glycogen phosphorylase"/>
    <property type="match status" value="1"/>
</dbReference>
<dbReference type="AlphaFoldDB" id="N6ZUL8"/>